<protein>
    <submittedName>
        <fullName evidence="2 4">Uncharacterized protein</fullName>
    </submittedName>
</protein>
<dbReference type="EMBL" id="AC149038">
    <property type="protein sequence ID" value="ABD32860.1"/>
    <property type="molecule type" value="Genomic_DNA"/>
</dbReference>
<dbReference type="EnsemblPlants" id="AES82336">
    <property type="protein sequence ID" value="AES82336"/>
    <property type="gene ID" value="MTR_7g111220"/>
</dbReference>
<evidence type="ECO:0000313" key="5">
    <source>
        <dbReference type="Proteomes" id="UP000002051"/>
    </source>
</evidence>
<reference evidence="3 5" key="3">
    <citation type="journal article" date="2011" name="Nature">
        <title>The Medicago genome provides insight into the evolution of rhizobial symbioses.</title>
        <authorList>
            <person name="Young N.D."/>
            <person name="Debelle F."/>
            <person name="Oldroyd G.E."/>
            <person name="Geurts R."/>
            <person name="Cannon S.B."/>
            <person name="Udvardi M.K."/>
            <person name="Benedito V.A."/>
            <person name="Mayer K.F."/>
            <person name="Gouzy J."/>
            <person name="Schoof H."/>
            <person name="Van de Peer Y."/>
            <person name="Proost S."/>
            <person name="Cook D.R."/>
            <person name="Meyers B.C."/>
            <person name="Spannagl M."/>
            <person name="Cheung F."/>
            <person name="De Mita S."/>
            <person name="Krishnakumar V."/>
            <person name="Gundlach H."/>
            <person name="Zhou S."/>
            <person name="Mudge J."/>
            <person name="Bharti A.K."/>
            <person name="Murray J.D."/>
            <person name="Naoumkina M.A."/>
            <person name="Rosen B."/>
            <person name="Silverstein K.A."/>
            <person name="Tang H."/>
            <person name="Rombauts S."/>
            <person name="Zhao P.X."/>
            <person name="Zhou P."/>
            <person name="Barbe V."/>
            <person name="Bardou P."/>
            <person name="Bechner M."/>
            <person name="Bellec A."/>
            <person name="Berger A."/>
            <person name="Berges H."/>
            <person name="Bidwell S."/>
            <person name="Bisseling T."/>
            <person name="Choisne N."/>
            <person name="Couloux A."/>
            <person name="Denny R."/>
            <person name="Deshpande S."/>
            <person name="Dai X."/>
            <person name="Doyle J.J."/>
            <person name="Dudez A.M."/>
            <person name="Farmer A.D."/>
            <person name="Fouteau S."/>
            <person name="Franken C."/>
            <person name="Gibelin C."/>
            <person name="Gish J."/>
            <person name="Goldstein S."/>
            <person name="Gonzalez A.J."/>
            <person name="Green P.J."/>
            <person name="Hallab A."/>
            <person name="Hartog M."/>
            <person name="Hua A."/>
            <person name="Humphray S.J."/>
            <person name="Jeong D.H."/>
            <person name="Jing Y."/>
            <person name="Jocker A."/>
            <person name="Kenton S.M."/>
            <person name="Kim D.J."/>
            <person name="Klee K."/>
            <person name="Lai H."/>
            <person name="Lang C."/>
            <person name="Lin S."/>
            <person name="Macmil S.L."/>
            <person name="Magdelenat G."/>
            <person name="Matthews L."/>
            <person name="McCorrison J."/>
            <person name="Monaghan E.L."/>
            <person name="Mun J.H."/>
            <person name="Najar F.Z."/>
            <person name="Nicholson C."/>
            <person name="Noirot C."/>
            <person name="O'Bleness M."/>
            <person name="Paule C.R."/>
            <person name="Poulain J."/>
            <person name="Prion F."/>
            <person name="Qin B."/>
            <person name="Qu C."/>
            <person name="Retzel E.F."/>
            <person name="Riddle C."/>
            <person name="Sallet E."/>
            <person name="Samain S."/>
            <person name="Samson N."/>
            <person name="Sanders I."/>
            <person name="Saurat O."/>
            <person name="Scarpelli C."/>
            <person name="Schiex T."/>
            <person name="Segurens B."/>
            <person name="Severin A.J."/>
            <person name="Sherrier D.J."/>
            <person name="Shi R."/>
            <person name="Sims S."/>
            <person name="Singer S.R."/>
            <person name="Sinharoy S."/>
            <person name="Sterck L."/>
            <person name="Viollet A."/>
            <person name="Wang B.B."/>
            <person name="Wang K."/>
            <person name="Wang M."/>
            <person name="Wang X."/>
            <person name="Warfsmann J."/>
            <person name="Weissenbach J."/>
            <person name="White D.D."/>
            <person name="White J.D."/>
            <person name="Wiley G.B."/>
            <person name="Wincker P."/>
            <person name="Xing Y."/>
            <person name="Yang L."/>
            <person name="Yao Z."/>
            <person name="Ying F."/>
            <person name="Zhai J."/>
            <person name="Zhou L."/>
            <person name="Zuber A."/>
            <person name="Denarie J."/>
            <person name="Dixon R.A."/>
            <person name="May G.D."/>
            <person name="Schwartz D.C."/>
            <person name="Rogers J."/>
            <person name="Quetier F."/>
            <person name="Town C.D."/>
            <person name="Roe B.A."/>
        </authorList>
    </citation>
    <scope>NUCLEOTIDE SEQUENCE [LARGE SCALE GENOMIC DNA]</scope>
    <source>
        <strain evidence="3">A17</strain>
        <strain evidence="4 5">cv. Jemalong A17</strain>
    </source>
</reference>
<dbReference type="Proteomes" id="UP000002051">
    <property type="component" value="Unassembled WGS sequence"/>
</dbReference>
<evidence type="ECO:0000313" key="4">
    <source>
        <dbReference type="EnsemblPlants" id="AES82336"/>
    </source>
</evidence>
<dbReference type="PaxDb" id="3880-AES82336"/>
<dbReference type="EMBL" id="CM001223">
    <property type="protein sequence ID" value="AES82336.1"/>
    <property type="molecule type" value="Genomic_DNA"/>
</dbReference>
<reference evidence="4" key="5">
    <citation type="submission" date="2015-04" db="UniProtKB">
        <authorList>
            <consortium name="EnsemblPlants"/>
        </authorList>
    </citation>
    <scope>IDENTIFICATION</scope>
    <source>
        <strain evidence="4">cv. Jemalong A17</strain>
    </source>
</reference>
<feature type="region of interest" description="Disordered" evidence="1">
    <location>
        <begin position="1"/>
        <end position="31"/>
    </location>
</feature>
<sequence length="111" mass="13404">MAETHETVVSTRFRGDPDRTHQFPIPYPIKHAGGTQDRRLLRFYESDRDFVYHAETEQQRCKHKRQIRRRCPELKKKKRVDKQRDLMKESKDLLIIFLEQTRGGRKLAVKQ</sequence>
<reference evidence="2" key="1">
    <citation type="submission" date="2004-12" db="EMBL/GenBank/DDBJ databases">
        <authorList>
            <person name="Town C.D."/>
        </authorList>
    </citation>
    <scope>NUCLEOTIDE SEQUENCE</scope>
</reference>
<dbReference type="HOGENOM" id="CLU_2162194_0_0_1"/>
<organism evidence="2">
    <name type="scientific">Medicago truncatula</name>
    <name type="common">Barrel medic</name>
    <name type="synonym">Medicago tribuloides</name>
    <dbReference type="NCBI Taxonomy" id="3880"/>
    <lineage>
        <taxon>Eukaryota</taxon>
        <taxon>Viridiplantae</taxon>
        <taxon>Streptophyta</taxon>
        <taxon>Embryophyta</taxon>
        <taxon>Tracheophyta</taxon>
        <taxon>Spermatophyta</taxon>
        <taxon>Magnoliopsida</taxon>
        <taxon>eudicotyledons</taxon>
        <taxon>Gunneridae</taxon>
        <taxon>Pentapetalae</taxon>
        <taxon>rosids</taxon>
        <taxon>fabids</taxon>
        <taxon>Fabales</taxon>
        <taxon>Fabaceae</taxon>
        <taxon>Papilionoideae</taxon>
        <taxon>50 kb inversion clade</taxon>
        <taxon>NPAAA clade</taxon>
        <taxon>Hologalegina</taxon>
        <taxon>IRL clade</taxon>
        <taxon>Trifolieae</taxon>
        <taxon>Medicago</taxon>
    </lineage>
</organism>
<evidence type="ECO:0000256" key="1">
    <source>
        <dbReference type="SAM" id="MobiDB-lite"/>
    </source>
</evidence>
<proteinExistence type="predicted"/>
<accession>Q2HUY9</accession>
<keyword evidence="5" id="KW-1185">Reference proteome</keyword>
<reference evidence="3 5" key="4">
    <citation type="journal article" date="2014" name="BMC Genomics">
        <title>An improved genome release (version Mt4.0) for the model legume Medicago truncatula.</title>
        <authorList>
            <person name="Tang H."/>
            <person name="Krishnakumar V."/>
            <person name="Bidwell S."/>
            <person name="Rosen B."/>
            <person name="Chan A."/>
            <person name="Zhou S."/>
            <person name="Gentzbittel L."/>
            <person name="Childs K.L."/>
            <person name="Yandell M."/>
            <person name="Gundlach H."/>
            <person name="Mayer K.F."/>
            <person name="Schwartz D.C."/>
            <person name="Town C.D."/>
        </authorList>
    </citation>
    <scope>GENOME REANNOTATION</scope>
    <source>
        <strain evidence="4 5">cv. Jemalong A17</strain>
    </source>
</reference>
<dbReference type="AlphaFoldDB" id="Q2HUY9"/>
<evidence type="ECO:0000313" key="3">
    <source>
        <dbReference type="EMBL" id="AES82336.1"/>
    </source>
</evidence>
<gene>
    <name evidence="3" type="ordered locus">MTR_7g111220</name>
    <name evidence="2" type="ORF">MtrDRAFT_AC149038g23v2</name>
</gene>
<evidence type="ECO:0000313" key="2">
    <source>
        <dbReference type="EMBL" id="ABD32860.1"/>
    </source>
</evidence>
<reference evidence="2" key="2">
    <citation type="submission" date="2007-03" db="EMBL/GenBank/DDBJ databases">
        <authorList>
            <consortium name="The International Medicago Genome Annotation Group"/>
        </authorList>
    </citation>
    <scope>NUCLEOTIDE SEQUENCE</scope>
</reference>
<name>Q2HUY9_MEDTR</name>